<accession>A0A1S9N021</accession>
<keyword evidence="1" id="KW-1133">Transmembrane helix</keyword>
<gene>
    <name evidence="3" type="ORF">CBEIBR21_25100</name>
    <name evidence="2" type="ORF">HGI39_11595</name>
</gene>
<comment type="caution">
    <text evidence="3">The sequence shown here is derived from an EMBL/GenBank/DDBJ whole genome shotgun (WGS) entry which is preliminary data.</text>
</comment>
<dbReference type="RefSeq" id="WP_078117541.1">
    <property type="nucleotide sequence ID" value="NZ_JABAGV010000026.1"/>
</dbReference>
<evidence type="ECO:0000313" key="3">
    <source>
        <dbReference type="EMBL" id="OOP70683.1"/>
    </source>
</evidence>
<dbReference type="AlphaFoldDB" id="A0A1S9N021"/>
<keyword evidence="1" id="KW-0812">Transmembrane</keyword>
<dbReference type="Proteomes" id="UP001194098">
    <property type="component" value="Unassembled WGS sequence"/>
</dbReference>
<protein>
    <submittedName>
        <fullName evidence="3">Uncharacterized protein</fullName>
    </submittedName>
</protein>
<reference evidence="2" key="3">
    <citation type="journal article" date="2022" name="Nat. Biotechnol.">
        <title>Carbon-negative production of acetone and isopropanol by gas fermentation at industrial pilot scale.</title>
        <authorList>
            <person name="Liew F.E."/>
            <person name="Nogle R."/>
            <person name="Abdalla T."/>
            <person name="Rasor B.J."/>
            <person name="Canter C."/>
            <person name="Jensen R.O."/>
            <person name="Wang L."/>
            <person name="Strutz J."/>
            <person name="Chirania P."/>
            <person name="De Tissera S."/>
            <person name="Mueller A.P."/>
            <person name="Ruan Z."/>
            <person name="Gao A."/>
            <person name="Tran L."/>
            <person name="Engle N.L."/>
            <person name="Bromley J.C."/>
            <person name="Daniell J."/>
            <person name="Conrado R."/>
            <person name="Tschaplinski T.J."/>
            <person name="Giannone R.J."/>
            <person name="Hettich R.L."/>
            <person name="Karim A.S."/>
            <person name="Simpson S.D."/>
            <person name="Brown S.D."/>
            <person name="Leang C."/>
            <person name="Jewett M.C."/>
            <person name="Kopke M."/>
        </authorList>
    </citation>
    <scope>NUCLEOTIDE SEQUENCE</scope>
    <source>
        <strain evidence="2">DJ015</strain>
    </source>
</reference>
<dbReference type="Proteomes" id="UP000190959">
    <property type="component" value="Unassembled WGS sequence"/>
</dbReference>
<feature type="transmembrane region" description="Helical" evidence="1">
    <location>
        <begin position="63"/>
        <end position="82"/>
    </location>
</feature>
<name>A0A1S9N021_CLOBE</name>
<reference evidence="2" key="2">
    <citation type="submission" date="2020-04" db="EMBL/GenBank/DDBJ databases">
        <authorList>
            <person name="Brown S."/>
        </authorList>
    </citation>
    <scope>NUCLEOTIDE SEQUENCE</scope>
    <source>
        <strain evidence="2">DJ015</strain>
    </source>
</reference>
<dbReference type="EMBL" id="MWMH01000013">
    <property type="protein sequence ID" value="OOP70683.1"/>
    <property type="molecule type" value="Genomic_DNA"/>
</dbReference>
<sequence length="116" mass="12159">MKKVIGIISIVLFLIVEFQSCAAGLANAIGGSKDAGGSAGLLVGFAMLIAGIIILASRKSKGMVIISIVFYVLSGLIGLGNAAVYKDLAIWGGLNIVFAILLIVHLKRNKELYIKK</sequence>
<feature type="transmembrane region" description="Helical" evidence="1">
    <location>
        <begin position="88"/>
        <end position="106"/>
    </location>
</feature>
<proteinExistence type="predicted"/>
<evidence type="ECO:0000256" key="1">
    <source>
        <dbReference type="SAM" id="Phobius"/>
    </source>
</evidence>
<organism evidence="3 4">
    <name type="scientific">Clostridium beijerinckii</name>
    <name type="common">Clostridium MP</name>
    <dbReference type="NCBI Taxonomy" id="1520"/>
    <lineage>
        <taxon>Bacteria</taxon>
        <taxon>Bacillati</taxon>
        <taxon>Bacillota</taxon>
        <taxon>Clostridia</taxon>
        <taxon>Eubacteriales</taxon>
        <taxon>Clostridiaceae</taxon>
        <taxon>Clostridium</taxon>
    </lineage>
</organism>
<keyword evidence="1" id="KW-0472">Membrane</keyword>
<reference evidence="3 4" key="1">
    <citation type="submission" date="2017-02" db="EMBL/GenBank/DDBJ databases">
        <title>Genome sequence of Clostridium beijerinckii Br21.</title>
        <authorList>
            <person name="Fonseca B.C."/>
            <person name="Guazzaroni M.E."/>
            <person name="Riano-Pachon D.M."/>
            <person name="Reginatto V."/>
        </authorList>
    </citation>
    <scope>NUCLEOTIDE SEQUENCE [LARGE SCALE GENOMIC DNA]</scope>
    <source>
        <strain evidence="3 4">Br21</strain>
    </source>
</reference>
<evidence type="ECO:0000313" key="4">
    <source>
        <dbReference type="Proteomes" id="UP000190959"/>
    </source>
</evidence>
<feature type="transmembrane region" description="Helical" evidence="1">
    <location>
        <begin position="38"/>
        <end position="56"/>
    </location>
</feature>
<evidence type="ECO:0000313" key="2">
    <source>
        <dbReference type="EMBL" id="MBC2475345.1"/>
    </source>
</evidence>
<dbReference type="EMBL" id="JABAGV010000026">
    <property type="protein sequence ID" value="MBC2475345.1"/>
    <property type="molecule type" value="Genomic_DNA"/>
</dbReference>